<protein>
    <submittedName>
        <fullName evidence="2">Type 11 methyltransferase</fullName>
    </submittedName>
</protein>
<dbReference type="InterPro" id="IPR041698">
    <property type="entry name" value="Methyltransf_25"/>
</dbReference>
<keyword evidence="2" id="KW-0808">Transferase</keyword>
<dbReference type="InterPro" id="IPR029063">
    <property type="entry name" value="SAM-dependent_MTases_sf"/>
</dbReference>
<accession>K0UA27</accession>
<feature type="domain" description="Methyltransferase" evidence="1">
    <location>
        <begin position="49"/>
        <end position="141"/>
    </location>
</feature>
<dbReference type="GO" id="GO:0008168">
    <property type="term" value="F:methyltransferase activity"/>
    <property type="evidence" value="ECO:0007669"/>
    <property type="project" value="UniProtKB-KW"/>
</dbReference>
<dbReference type="Gene3D" id="3.40.50.150">
    <property type="entry name" value="Vaccinia Virus protein VP39"/>
    <property type="match status" value="1"/>
</dbReference>
<organism evidence="2 3">
    <name type="scientific">Mycolicibacterium fortuitum subsp. fortuitum DSM 46621 = ATCC 6841 = JCM 6387</name>
    <dbReference type="NCBI Taxonomy" id="1214102"/>
    <lineage>
        <taxon>Bacteria</taxon>
        <taxon>Bacillati</taxon>
        <taxon>Actinomycetota</taxon>
        <taxon>Actinomycetes</taxon>
        <taxon>Mycobacteriales</taxon>
        <taxon>Mycobacteriaceae</taxon>
        <taxon>Mycolicibacterium</taxon>
    </lineage>
</organism>
<sequence>PAGAVGSYDPVAELYDRAYADIRVRGTEWRWVSERAANARAELGRRLRVLEIGCGTGALLRALDDEGVLEFGIGVDISSGMLNQARKRGRHRSRLRFTAVDGPQLDLPDDHVDAVICFLSFRYLDWDPMMAEIRRVLAPGGQLWVVDMVEHPIRVRELPVLTRSALEHVRTRRTRPQFAADLTALTSHPAWREMLRHNPIRAEHEYRWYFASRFPGTQLRLLTATPSQRVMAFDSGPLDKGLTAPLTYP</sequence>
<comment type="caution">
    <text evidence="2">The sequence shown here is derived from an EMBL/GenBank/DDBJ whole genome shotgun (WGS) entry which is preliminary data.</text>
</comment>
<dbReference type="RefSeq" id="WP_003885145.1">
    <property type="nucleotide sequence ID" value="NZ_JH814761.1"/>
</dbReference>
<evidence type="ECO:0000313" key="2">
    <source>
        <dbReference type="EMBL" id="EJZ04232.1"/>
    </source>
</evidence>
<reference evidence="2 3" key="1">
    <citation type="journal article" date="2012" name="J. Bacteriol.">
        <title>Complete Genome Sequence of Mycobacterium fortuitum subsp. fortuitum Type Strain DSM46621.</title>
        <authorList>
            <person name="Ho Y.S."/>
            <person name="Adroub S.A."/>
            <person name="Aleisa F."/>
            <person name="Mahmood H."/>
            <person name="Othoum G."/>
            <person name="Rashid F."/>
            <person name="Zaher M."/>
            <person name="Ali S."/>
            <person name="Bitter W."/>
            <person name="Pain A."/>
            <person name="Abdallah A.M."/>
        </authorList>
    </citation>
    <scope>NUCLEOTIDE SEQUENCE [LARGE SCALE GENOMIC DNA]</scope>
    <source>
        <strain evidence="3">DSM46621</strain>
    </source>
</reference>
<dbReference type="Pfam" id="PF13649">
    <property type="entry name" value="Methyltransf_25"/>
    <property type="match status" value="1"/>
</dbReference>
<feature type="non-terminal residue" evidence="2">
    <location>
        <position position="1"/>
    </location>
</feature>
<dbReference type="HOGENOM" id="CLU_1117756_0_0_11"/>
<proteinExistence type="predicted"/>
<dbReference type="Proteomes" id="UP000006043">
    <property type="component" value="Unassembled WGS sequence"/>
</dbReference>
<gene>
    <name evidence="2" type="ORF">MFORT_31331</name>
</gene>
<evidence type="ECO:0000313" key="3">
    <source>
        <dbReference type="Proteomes" id="UP000006043"/>
    </source>
</evidence>
<dbReference type="GO" id="GO:0032259">
    <property type="term" value="P:methylation"/>
    <property type="evidence" value="ECO:0007669"/>
    <property type="project" value="UniProtKB-KW"/>
</dbReference>
<evidence type="ECO:0000259" key="1">
    <source>
        <dbReference type="Pfam" id="PF13649"/>
    </source>
</evidence>
<dbReference type="InterPro" id="IPR050508">
    <property type="entry name" value="Methyltransf_Superfamily"/>
</dbReference>
<dbReference type="PANTHER" id="PTHR42912">
    <property type="entry name" value="METHYLTRANSFERASE"/>
    <property type="match status" value="1"/>
</dbReference>
<dbReference type="EMBL" id="ALQB01000307">
    <property type="protein sequence ID" value="EJZ04232.1"/>
    <property type="molecule type" value="Genomic_DNA"/>
</dbReference>
<dbReference type="SUPFAM" id="SSF53335">
    <property type="entry name" value="S-adenosyl-L-methionine-dependent methyltransferases"/>
    <property type="match status" value="1"/>
</dbReference>
<dbReference type="AlphaFoldDB" id="K0UA27"/>
<dbReference type="CDD" id="cd02440">
    <property type="entry name" value="AdoMet_MTases"/>
    <property type="match status" value="1"/>
</dbReference>
<dbReference type="PATRIC" id="fig|1214102.3.peg.6068"/>
<keyword evidence="2" id="KW-0489">Methyltransferase</keyword>
<name>K0UA27_MYCFO</name>